<proteinExistence type="predicted"/>
<name>A0A1K1MF10_RUMFL</name>
<feature type="domain" description="MobA-like NTP transferase" evidence="3">
    <location>
        <begin position="6"/>
        <end position="122"/>
    </location>
</feature>
<keyword evidence="2 4" id="KW-0548">Nucleotidyltransferase</keyword>
<protein>
    <submittedName>
        <fullName evidence="4">CTP:phosphocholine cytidylyltransferase</fullName>
    </submittedName>
</protein>
<evidence type="ECO:0000256" key="2">
    <source>
        <dbReference type="ARBA" id="ARBA00022695"/>
    </source>
</evidence>
<dbReference type="AlphaFoldDB" id="A0A1K1MF10"/>
<dbReference type="Pfam" id="PF12804">
    <property type="entry name" value="NTP_transf_3"/>
    <property type="match status" value="1"/>
</dbReference>
<evidence type="ECO:0000313" key="5">
    <source>
        <dbReference type="Proteomes" id="UP000183461"/>
    </source>
</evidence>
<dbReference type="EMBL" id="FPIP01000002">
    <property type="protein sequence ID" value="SFW21683.1"/>
    <property type="molecule type" value="Genomic_DNA"/>
</dbReference>
<keyword evidence="1 4" id="KW-0808">Transferase</keyword>
<sequence length="236" mass="26724">MAKEIAILMAAGLGSRMRPLTEKVPKPLVKAYGRSMIDTVISGLEKRGVEHIYVVVGYLGEQIRAFAQKYSNVTVVENKEYNEKNNISSIHAVAEEMKTANCFICEADLFVSDPSIFEAKLENSCYYGKMVKGYSDDWVFDLDDNGFIIRVGKCGTDTYNMVGVSYFKQKDAEIIANAVLEAYKHEGHEQLYWDEIVDQQLDKLKLVINPVTAEQIVEIDSVDELAEFDPDYEKYN</sequence>
<accession>A0A1K1MF10</accession>
<organism evidence="4 5">
    <name type="scientific">Ruminococcus flavefaciens</name>
    <dbReference type="NCBI Taxonomy" id="1265"/>
    <lineage>
        <taxon>Bacteria</taxon>
        <taxon>Bacillati</taxon>
        <taxon>Bacillota</taxon>
        <taxon>Clostridia</taxon>
        <taxon>Eubacteriales</taxon>
        <taxon>Oscillospiraceae</taxon>
        <taxon>Ruminococcus</taxon>
    </lineage>
</organism>
<dbReference type="PANTHER" id="PTHR43584:SF5">
    <property type="entry name" value="PROTEIN LICC"/>
    <property type="match status" value="1"/>
</dbReference>
<dbReference type="InterPro" id="IPR025877">
    <property type="entry name" value="MobA-like_NTP_Trfase"/>
</dbReference>
<dbReference type="Proteomes" id="UP000183461">
    <property type="component" value="Unassembled WGS sequence"/>
</dbReference>
<evidence type="ECO:0000259" key="3">
    <source>
        <dbReference type="Pfam" id="PF12804"/>
    </source>
</evidence>
<dbReference type="InterPro" id="IPR029044">
    <property type="entry name" value="Nucleotide-diphossugar_trans"/>
</dbReference>
<dbReference type="Gene3D" id="3.90.550.10">
    <property type="entry name" value="Spore Coat Polysaccharide Biosynthesis Protein SpsA, Chain A"/>
    <property type="match status" value="1"/>
</dbReference>
<evidence type="ECO:0000313" key="4">
    <source>
        <dbReference type="EMBL" id="SFW21683.1"/>
    </source>
</evidence>
<dbReference type="InterPro" id="IPR050065">
    <property type="entry name" value="GlmU-like"/>
</dbReference>
<dbReference type="GO" id="GO:0016779">
    <property type="term" value="F:nucleotidyltransferase activity"/>
    <property type="evidence" value="ECO:0007669"/>
    <property type="project" value="UniProtKB-KW"/>
</dbReference>
<dbReference type="RefSeq" id="WP_072299501.1">
    <property type="nucleotide sequence ID" value="NZ_FPIP01000002.1"/>
</dbReference>
<reference evidence="4 5" key="1">
    <citation type="submission" date="2016-11" db="EMBL/GenBank/DDBJ databases">
        <authorList>
            <person name="Jaros S."/>
            <person name="Januszkiewicz K."/>
            <person name="Wedrychowicz H."/>
        </authorList>
    </citation>
    <scope>NUCLEOTIDE SEQUENCE [LARGE SCALE GENOMIC DNA]</scope>
    <source>
        <strain evidence="4 5">YL228</strain>
    </source>
</reference>
<evidence type="ECO:0000256" key="1">
    <source>
        <dbReference type="ARBA" id="ARBA00022679"/>
    </source>
</evidence>
<dbReference type="PANTHER" id="PTHR43584">
    <property type="entry name" value="NUCLEOTIDYL TRANSFERASE"/>
    <property type="match status" value="1"/>
</dbReference>
<dbReference type="CDD" id="cd02523">
    <property type="entry name" value="PC_cytidylyltransferase"/>
    <property type="match status" value="1"/>
</dbReference>
<gene>
    <name evidence="4" type="ORF">SAMN02910280_1132</name>
</gene>
<dbReference type="SUPFAM" id="SSF53448">
    <property type="entry name" value="Nucleotide-diphospho-sugar transferases"/>
    <property type="match status" value="1"/>
</dbReference>